<accession>A0A1S1NAP6</accession>
<comment type="caution">
    <text evidence="3">The sequence shown here is derived from an EMBL/GenBank/DDBJ whole genome shotgun (WGS) entry which is preliminary data.</text>
</comment>
<keyword evidence="4" id="KW-1185">Reference proteome</keyword>
<gene>
    <name evidence="3" type="ORF">BIW53_02180</name>
</gene>
<feature type="transmembrane region" description="Helical" evidence="2">
    <location>
        <begin position="81"/>
        <end position="104"/>
    </location>
</feature>
<keyword evidence="1" id="KW-0175">Coiled coil</keyword>
<feature type="transmembrane region" description="Helical" evidence="2">
    <location>
        <begin position="32"/>
        <end position="52"/>
    </location>
</feature>
<protein>
    <submittedName>
        <fullName evidence="3">Uncharacterized protein</fullName>
    </submittedName>
</protein>
<dbReference type="STRING" id="327939.BIW53_02180"/>
<sequence>MDTFDGKSSCTNKNALIEEQSLESFSKVVKHAMWVIPLLAFIFSSLFVLIYYQGFEQLFPIRYDAKNWESLRGQFGALGDFFGGMLNPLLTFCTILMLIFSLLLQMRELKATRLELQRARGAQEDQASEAKKQNKITLDQTKAINAQVEALKEQTTAQKSAQEEQAAEAKKQNKITLDQTKAINAQVEALKEQTTAQKNSSNQLRLQYLVDMIRFEENVVTRTLNMQCGDYQLKNWEKATIVDCSTGSAETMKQGAELKNIIENSILGQHKILNQMIDTHLDDKLTQMFIYRVIRNTQQLISKHGFFLKNDNRHEFIELLEDNANALTDDHFLDLRNQALKLAILIEKSTFSNEAFINPV</sequence>
<organism evidence="3 4">
    <name type="scientific">Pseudoalteromonas byunsanensis</name>
    <dbReference type="NCBI Taxonomy" id="327939"/>
    <lineage>
        <taxon>Bacteria</taxon>
        <taxon>Pseudomonadati</taxon>
        <taxon>Pseudomonadota</taxon>
        <taxon>Gammaproteobacteria</taxon>
        <taxon>Alteromonadales</taxon>
        <taxon>Pseudoalteromonadaceae</taxon>
        <taxon>Pseudoalteromonas</taxon>
    </lineage>
</organism>
<proteinExistence type="predicted"/>
<name>A0A1S1NAP6_9GAMM</name>
<keyword evidence="2" id="KW-1133">Transmembrane helix</keyword>
<evidence type="ECO:0000256" key="1">
    <source>
        <dbReference type="SAM" id="Coils"/>
    </source>
</evidence>
<dbReference type="EMBL" id="MNAN01000018">
    <property type="protein sequence ID" value="OHU97149.1"/>
    <property type="molecule type" value="Genomic_DNA"/>
</dbReference>
<evidence type="ECO:0000256" key="2">
    <source>
        <dbReference type="SAM" id="Phobius"/>
    </source>
</evidence>
<feature type="coiled-coil region" evidence="1">
    <location>
        <begin position="106"/>
        <end position="179"/>
    </location>
</feature>
<evidence type="ECO:0000313" key="3">
    <source>
        <dbReference type="EMBL" id="OHU97149.1"/>
    </source>
</evidence>
<dbReference type="Proteomes" id="UP000180253">
    <property type="component" value="Unassembled WGS sequence"/>
</dbReference>
<keyword evidence="2" id="KW-0812">Transmembrane</keyword>
<keyword evidence="2" id="KW-0472">Membrane</keyword>
<evidence type="ECO:0000313" key="4">
    <source>
        <dbReference type="Proteomes" id="UP000180253"/>
    </source>
</evidence>
<reference evidence="3 4" key="1">
    <citation type="submission" date="2016-10" db="EMBL/GenBank/DDBJ databases">
        <title>Pseudoalteromonas amylolytica sp. nov., isolated from the surface seawater.</title>
        <authorList>
            <person name="Wu Y.-H."/>
            <person name="Cheng H."/>
            <person name="Jin X.-B."/>
            <person name="Wang C.-S."/>
            <person name="Xu X.-W."/>
        </authorList>
    </citation>
    <scope>NUCLEOTIDE SEQUENCE [LARGE SCALE GENOMIC DNA]</scope>
    <source>
        <strain evidence="3 4">JCM 12483</strain>
    </source>
</reference>
<dbReference type="AlphaFoldDB" id="A0A1S1NAP6"/>